<dbReference type="Proteomes" id="UP000018144">
    <property type="component" value="Unassembled WGS sequence"/>
</dbReference>
<dbReference type="PANTHER" id="PTHR11384">
    <property type="entry name" value="ATP-BINDING CASSETTE, SUB-FAMILY D MEMBER"/>
    <property type="match status" value="1"/>
</dbReference>
<feature type="region of interest" description="Disordered" evidence="9">
    <location>
        <begin position="824"/>
        <end position="856"/>
    </location>
</feature>
<evidence type="ECO:0000256" key="5">
    <source>
        <dbReference type="ARBA" id="ARBA00022840"/>
    </source>
</evidence>
<dbReference type="OrthoDB" id="422637at2759"/>
<dbReference type="PROSITE" id="PS50893">
    <property type="entry name" value="ABC_TRANSPORTER_2"/>
    <property type="match status" value="1"/>
</dbReference>
<dbReference type="Gene3D" id="3.40.50.300">
    <property type="entry name" value="P-loop containing nucleotide triphosphate hydrolases"/>
    <property type="match status" value="1"/>
</dbReference>
<organism evidence="13 14">
    <name type="scientific">Pyronema omphalodes (strain CBS 100304)</name>
    <name type="common">Pyronema confluens</name>
    <dbReference type="NCBI Taxonomy" id="1076935"/>
    <lineage>
        <taxon>Eukaryota</taxon>
        <taxon>Fungi</taxon>
        <taxon>Dikarya</taxon>
        <taxon>Ascomycota</taxon>
        <taxon>Pezizomycotina</taxon>
        <taxon>Pezizomycetes</taxon>
        <taxon>Pezizales</taxon>
        <taxon>Pyronemataceae</taxon>
        <taxon>Pyronema</taxon>
    </lineage>
</organism>
<keyword evidence="3 10" id="KW-0812">Transmembrane</keyword>
<keyword evidence="5 13" id="KW-0067">ATP-binding</keyword>
<feature type="domain" description="ABC transporter" evidence="11">
    <location>
        <begin position="519"/>
        <end position="769"/>
    </location>
</feature>
<dbReference type="GO" id="GO:0005778">
    <property type="term" value="C:peroxisomal membrane"/>
    <property type="evidence" value="ECO:0007669"/>
    <property type="project" value="TreeGrafter"/>
</dbReference>
<evidence type="ECO:0000256" key="10">
    <source>
        <dbReference type="SAM" id="Phobius"/>
    </source>
</evidence>
<protein>
    <submittedName>
        <fullName evidence="13">Similar to ATP-binding cassette sub-family D member 2 acc. no. Q61285</fullName>
    </submittedName>
</protein>
<dbReference type="InterPro" id="IPR003593">
    <property type="entry name" value="AAA+_ATPase"/>
</dbReference>
<dbReference type="SUPFAM" id="SSF52540">
    <property type="entry name" value="P-loop containing nucleoside triphosphate hydrolases"/>
    <property type="match status" value="1"/>
</dbReference>
<feature type="compositionally biased region" description="Basic and acidic residues" evidence="9">
    <location>
        <begin position="827"/>
        <end position="843"/>
    </location>
</feature>
<dbReference type="GO" id="GO:0007031">
    <property type="term" value="P:peroxisome organization"/>
    <property type="evidence" value="ECO:0007669"/>
    <property type="project" value="TreeGrafter"/>
</dbReference>
<keyword evidence="6 10" id="KW-1133">Transmembrane helix</keyword>
<keyword evidence="7 10" id="KW-0472">Membrane</keyword>
<evidence type="ECO:0000256" key="8">
    <source>
        <dbReference type="SAM" id="Coils"/>
    </source>
</evidence>
<dbReference type="GO" id="GO:0005524">
    <property type="term" value="F:ATP binding"/>
    <property type="evidence" value="ECO:0007669"/>
    <property type="project" value="UniProtKB-KW"/>
</dbReference>
<evidence type="ECO:0000256" key="2">
    <source>
        <dbReference type="ARBA" id="ARBA00022448"/>
    </source>
</evidence>
<keyword evidence="4" id="KW-0547">Nucleotide-binding</keyword>
<evidence type="ECO:0000313" key="13">
    <source>
        <dbReference type="EMBL" id="CCX06518.1"/>
    </source>
</evidence>
<proteinExistence type="inferred from homology"/>
<keyword evidence="8" id="KW-0175">Coiled coil</keyword>
<dbReference type="CDD" id="cd03223">
    <property type="entry name" value="ABCD_peroxisomal_ALDP"/>
    <property type="match status" value="1"/>
</dbReference>
<dbReference type="SUPFAM" id="SSF90123">
    <property type="entry name" value="ABC transporter transmembrane region"/>
    <property type="match status" value="1"/>
</dbReference>
<dbReference type="InterPro" id="IPR050835">
    <property type="entry name" value="ABC_transporter_sub-D"/>
</dbReference>
<dbReference type="Pfam" id="PF00005">
    <property type="entry name" value="ABC_tran"/>
    <property type="match status" value="1"/>
</dbReference>
<feature type="transmembrane region" description="Helical" evidence="10">
    <location>
        <begin position="160"/>
        <end position="181"/>
    </location>
</feature>
<evidence type="ECO:0000259" key="11">
    <source>
        <dbReference type="PROSITE" id="PS50893"/>
    </source>
</evidence>
<dbReference type="PROSITE" id="PS50929">
    <property type="entry name" value="ABC_TM1F"/>
    <property type="match status" value="1"/>
</dbReference>
<feature type="transmembrane region" description="Helical" evidence="10">
    <location>
        <begin position="28"/>
        <end position="45"/>
    </location>
</feature>
<evidence type="ECO:0000256" key="3">
    <source>
        <dbReference type="ARBA" id="ARBA00022692"/>
    </source>
</evidence>
<comment type="similarity">
    <text evidence="1">Belongs to the ABC transporter superfamily. ABCD family. Peroxisomal fatty acyl CoA transporter (TC 3.A.1.203) subfamily.</text>
</comment>
<dbReference type="Pfam" id="PF06472">
    <property type="entry name" value="ABC_membrane_2"/>
    <property type="match status" value="1"/>
</dbReference>
<evidence type="ECO:0000256" key="1">
    <source>
        <dbReference type="ARBA" id="ARBA00008575"/>
    </source>
</evidence>
<dbReference type="PANTHER" id="PTHR11384:SF67">
    <property type="entry name" value="ATP-BINDING CASSETTE SUB-FAMILY D MEMBER 1"/>
    <property type="match status" value="1"/>
</dbReference>
<dbReference type="SMART" id="SM00382">
    <property type="entry name" value="AAA"/>
    <property type="match status" value="1"/>
</dbReference>
<gene>
    <name evidence="13" type="ORF">PCON_06105</name>
</gene>
<dbReference type="Gene3D" id="1.20.1560.10">
    <property type="entry name" value="ABC transporter type 1, transmembrane domain"/>
    <property type="match status" value="1"/>
</dbReference>
<dbReference type="InterPro" id="IPR017871">
    <property type="entry name" value="ABC_transporter-like_CS"/>
</dbReference>
<feature type="coiled-coil region" evidence="8">
    <location>
        <begin position="750"/>
        <end position="784"/>
    </location>
</feature>
<dbReference type="GO" id="GO:0016887">
    <property type="term" value="F:ATP hydrolysis activity"/>
    <property type="evidence" value="ECO:0007669"/>
    <property type="project" value="InterPro"/>
</dbReference>
<dbReference type="InterPro" id="IPR011527">
    <property type="entry name" value="ABC1_TM_dom"/>
</dbReference>
<dbReference type="PROSITE" id="PS00211">
    <property type="entry name" value="ABC_TRANSPORTER_1"/>
    <property type="match status" value="1"/>
</dbReference>
<dbReference type="OMA" id="IHDMYLD"/>
<evidence type="ECO:0000256" key="9">
    <source>
        <dbReference type="SAM" id="MobiDB-lite"/>
    </source>
</evidence>
<dbReference type="GO" id="GO:0005324">
    <property type="term" value="F:long-chain fatty acid transmembrane transporter activity"/>
    <property type="evidence" value="ECO:0007669"/>
    <property type="project" value="TreeGrafter"/>
</dbReference>
<reference evidence="13 14" key="1">
    <citation type="journal article" date="2013" name="PLoS Genet.">
        <title>The genome and development-dependent transcriptomes of Pyronema confluens: a window into fungal evolution.</title>
        <authorList>
            <person name="Traeger S."/>
            <person name="Altegoer F."/>
            <person name="Freitag M."/>
            <person name="Gabaldon T."/>
            <person name="Kempken F."/>
            <person name="Kumar A."/>
            <person name="Marcet-Houben M."/>
            <person name="Poggeler S."/>
            <person name="Stajich J.E."/>
            <person name="Nowrousian M."/>
        </authorList>
    </citation>
    <scope>NUCLEOTIDE SEQUENCE [LARGE SCALE GENOMIC DNA]</scope>
    <source>
        <strain evidence="14">CBS 100304</strain>
        <tissue evidence="13">Vegetative mycelium</tissue>
    </source>
</reference>
<dbReference type="GO" id="GO:0140359">
    <property type="term" value="F:ABC-type transporter activity"/>
    <property type="evidence" value="ECO:0007669"/>
    <property type="project" value="InterPro"/>
</dbReference>
<evidence type="ECO:0000313" key="14">
    <source>
        <dbReference type="Proteomes" id="UP000018144"/>
    </source>
</evidence>
<dbReference type="STRING" id="1076935.U4L2P9"/>
<dbReference type="GO" id="GO:0015910">
    <property type="term" value="P:long-chain fatty acid import into peroxisome"/>
    <property type="evidence" value="ECO:0007669"/>
    <property type="project" value="TreeGrafter"/>
</dbReference>
<dbReference type="eggNOG" id="KOG0064">
    <property type="taxonomic scope" value="Eukaryota"/>
</dbReference>
<sequence length="901" mass="99547">MANQSSLRPTLAYLLQQYAQLLQTAPKYARVIAAAALCTALGTLYERNRRARARAEQRVGRGLVRRNSEVKLNDGTRVIYVPYKTKTTKVTLKPTKPTTFDAHRRLFLEPPGGRDFAKKRGAALDDVPPPNTKPGLNLAFLHQLFSLLTIMIPRMTSKECFFLFLHACLLVSRTYLSLVVARLDGEIVRDLVAGNGKAFTIGILKWLGVGGPAVYCNAMIKYIQAKISIAFRTRLTRYIHDLYLNDSLSYYKVHNLDGGLTGGGVDQFVTTDLAEFCDQAASLYSSIGKPFLDLVVFNYQLYRSLGPLAFSGIMINYIGSAWMLRKLSPPFGKLKATELRREGEFHSLHTRLIANAEEIAFYGGSNMERNFLDRGFKELKTLMEGIYGMKIRYSMLEDFVIKYSWSALGYVAASLPTFLPAWGGQGGAAQLITAAGEREGTRMKAFVTNKRLMLSLADAGGRLMLSMKDLAALAGHTSRVYTLVSTLHRVHSSSYSTTRPELYSLVDIQGTLHKGFLGLRLEGVPIVAPSLWPRGGEELLDELDILLRPGDHLLISGPNGAGKSSIARVLAGLWPTYRGLVSRPRMTSNAGITGTEGGVMFLPQRPYLAQGTLRDQVIYPHTEADMKAAGVKDEDLLPVLEKVKLAYLPTREGGWDTKKEWKDVLSGGEKQRISLARIVYHSPAFAVLDEPTSAVSSDVEGLLYEVCKKQGITIVTLSTRVSLRKYHTFELALDGNHGWAMDRIGAVQERDVAERELEVLKARLAATEEKRRRLEEVKAELGRVWVHGGELDSDISEEVAGELAESFVTEVLGRDGEMGESLYADVPEEKEGDEKEEERHAEAVVEQSPGTSVMGESYADVTASRTAESFTDVSMMQSRLGESVVTAEVKEGESFADAVKE</sequence>
<feature type="domain" description="ABC transmembrane type-1" evidence="12">
    <location>
        <begin position="164"/>
        <end position="379"/>
    </location>
</feature>
<dbReference type="AlphaFoldDB" id="U4L2P9"/>
<evidence type="ECO:0000256" key="4">
    <source>
        <dbReference type="ARBA" id="ARBA00022741"/>
    </source>
</evidence>
<keyword evidence="2" id="KW-0813">Transport</keyword>
<keyword evidence="14" id="KW-1185">Reference proteome</keyword>
<accession>U4L2P9</accession>
<dbReference type="GO" id="GO:0006635">
    <property type="term" value="P:fatty acid beta-oxidation"/>
    <property type="evidence" value="ECO:0007669"/>
    <property type="project" value="TreeGrafter"/>
</dbReference>
<dbReference type="InterPro" id="IPR027417">
    <property type="entry name" value="P-loop_NTPase"/>
</dbReference>
<dbReference type="InterPro" id="IPR036640">
    <property type="entry name" value="ABC1_TM_sf"/>
</dbReference>
<dbReference type="EMBL" id="HF935294">
    <property type="protein sequence ID" value="CCX06518.1"/>
    <property type="molecule type" value="Genomic_DNA"/>
</dbReference>
<name>U4L2P9_PYROM</name>
<evidence type="ECO:0000256" key="7">
    <source>
        <dbReference type="ARBA" id="ARBA00023136"/>
    </source>
</evidence>
<evidence type="ECO:0000259" key="12">
    <source>
        <dbReference type="PROSITE" id="PS50929"/>
    </source>
</evidence>
<dbReference type="InterPro" id="IPR003439">
    <property type="entry name" value="ABC_transporter-like_ATP-bd"/>
</dbReference>
<dbReference type="GO" id="GO:0042760">
    <property type="term" value="P:very long-chain fatty acid catabolic process"/>
    <property type="evidence" value="ECO:0007669"/>
    <property type="project" value="TreeGrafter"/>
</dbReference>
<evidence type="ECO:0000256" key="6">
    <source>
        <dbReference type="ARBA" id="ARBA00022989"/>
    </source>
</evidence>